<gene>
    <name evidence="1" type="ORF">SYNTR_1130</name>
</gene>
<evidence type="ECO:0008006" key="3">
    <source>
        <dbReference type="Google" id="ProtNLM"/>
    </source>
</evidence>
<keyword evidence="2" id="KW-1185">Reference proteome</keyword>
<dbReference type="InterPro" id="IPR014199">
    <property type="entry name" value="Spore_YtxC"/>
</dbReference>
<evidence type="ECO:0000313" key="1">
    <source>
        <dbReference type="EMBL" id="QGT99723.1"/>
    </source>
</evidence>
<dbReference type="Pfam" id="PF08812">
    <property type="entry name" value="YtxC"/>
    <property type="match status" value="1"/>
</dbReference>
<dbReference type="AlphaFoldDB" id="A0A6I6DHG2"/>
<dbReference type="RefSeq" id="WP_156203594.1">
    <property type="nucleotide sequence ID" value="NZ_CP046457.1"/>
</dbReference>
<sequence length="303" mass="36274">MTYKLKIITDGDRLLDLLQDNFSWLQERGYNLGIKVDREENASIINLELQGYTLDRYFNQDDIIYIFKHQMSELLAEYIAETWEKKLLWKEIIKNYKVISDQDKQIVYYKSLEFLRLYNNNDSINLLLNFSRKNKIANKILKYIEDNDFLVIEGFINFCMQDYLTEIKFAIELAYEELRNEKEYNEFIKLLRYFVETQPPRVFEVNLFMKEDGLFYLWDGNGVKIEEKYIDYYLDDIIMNDTSLDDVLISILITISPQKIVLHNTSAIDYSEPVEIIKKVFNEKIVNCSNCDRCLKLKSQIEQ</sequence>
<protein>
    <recommendedName>
        <fullName evidence="3">Sporulation protein YtxC</fullName>
    </recommendedName>
</protein>
<organism evidence="1 2">
    <name type="scientific">Candidatus Syntrophocurvum alkaliphilum</name>
    <dbReference type="NCBI Taxonomy" id="2293317"/>
    <lineage>
        <taxon>Bacteria</taxon>
        <taxon>Bacillati</taxon>
        <taxon>Bacillota</taxon>
        <taxon>Clostridia</taxon>
        <taxon>Eubacteriales</taxon>
        <taxon>Syntrophomonadaceae</taxon>
        <taxon>Candidatus Syntrophocurvum</taxon>
    </lineage>
</organism>
<evidence type="ECO:0000313" key="2">
    <source>
        <dbReference type="Proteomes" id="UP000426444"/>
    </source>
</evidence>
<dbReference type="KEGG" id="salq:SYNTR_1130"/>
<dbReference type="OrthoDB" id="2986513at2"/>
<accession>A0A6I6DHG2</accession>
<proteinExistence type="predicted"/>
<reference evidence="2" key="1">
    <citation type="journal article" date="2019" name="Microbiology">
        <title>Complete Genome Sequence of an Uncultured Bacterium of the Candidate Phylum Bipolaricaulota.</title>
        <authorList>
            <person name="Kadnikov V.V."/>
            <person name="Mardanov A.V."/>
            <person name="Beletsky A.V."/>
            <person name="Frank Y.A."/>
            <person name="Karnachuk O.V."/>
            <person name="Ravin N.V."/>
        </authorList>
    </citation>
    <scope>NUCLEOTIDE SEQUENCE [LARGE SCALE GENOMIC DNA]</scope>
</reference>
<dbReference type="EMBL" id="CP046457">
    <property type="protein sequence ID" value="QGT99723.1"/>
    <property type="molecule type" value="Genomic_DNA"/>
</dbReference>
<dbReference type="Proteomes" id="UP000426444">
    <property type="component" value="Chromosome"/>
</dbReference>
<name>A0A6I6DHG2_9FIRM</name>